<dbReference type="SUPFAM" id="SSF161098">
    <property type="entry name" value="MetI-like"/>
    <property type="match status" value="1"/>
</dbReference>
<evidence type="ECO:0000256" key="3">
    <source>
        <dbReference type="ARBA" id="ARBA00022448"/>
    </source>
</evidence>
<feature type="transmembrane region" description="Helical" evidence="9">
    <location>
        <begin position="187"/>
        <end position="209"/>
    </location>
</feature>
<protein>
    <submittedName>
        <fullName evidence="11">Carbohydrate ABC transporter permease</fullName>
    </submittedName>
</protein>
<evidence type="ECO:0000256" key="8">
    <source>
        <dbReference type="ARBA" id="ARBA00023136"/>
    </source>
</evidence>
<evidence type="ECO:0000256" key="1">
    <source>
        <dbReference type="ARBA" id="ARBA00004651"/>
    </source>
</evidence>
<name>A0A2N5ZGK0_MUIH1</name>
<dbReference type="GO" id="GO:0005886">
    <property type="term" value="C:plasma membrane"/>
    <property type="evidence" value="ECO:0007669"/>
    <property type="project" value="UniProtKB-SubCell"/>
</dbReference>
<keyword evidence="6 9" id="KW-0812">Transmembrane</keyword>
<accession>A0A2N5ZGK0</accession>
<comment type="similarity">
    <text evidence="2">Belongs to the binding-protein-dependent transport system permease family. MalFG subfamily.</text>
</comment>
<dbReference type="Pfam" id="PF00528">
    <property type="entry name" value="BPD_transp_1"/>
    <property type="match status" value="1"/>
</dbReference>
<keyword evidence="3 9" id="KW-0813">Transport</keyword>
<proteinExistence type="inferred from homology"/>
<reference evidence="11 12" key="1">
    <citation type="submission" date="2017-11" db="EMBL/GenBank/DDBJ databases">
        <title>Genome-resolved metagenomics identifies genetic mobility, metabolic interactions, and unexpected diversity in perchlorate-reducing communities.</title>
        <authorList>
            <person name="Barnum T.P."/>
            <person name="Figueroa I.A."/>
            <person name="Carlstrom C.I."/>
            <person name="Lucas L.N."/>
            <person name="Engelbrektson A.L."/>
            <person name="Coates J.D."/>
        </authorList>
    </citation>
    <scope>NUCLEOTIDE SEQUENCE [LARGE SCALE GENOMIC DNA]</scope>
    <source>
        <strain evidence="11">BM706</strain>
    </source>
</reference>
<keyword evidence="5" id="KW-0762">Sugar transport</keyword>
<comment type="subcellular location">
    <subcellularLocation>
        <location evidence="1 9">Cell membrane</location>
        <topology evidence="1 9">Multi-pass membrane protein</topology>
    </subcellularLocation>
</comment>
<dbReference type="InterPro" id="IPR000515">
    <property type="entry name" value="MetI-like"/>
</dbReference>
<feature type="transmembrane region" description="Helical" evidence="9">
    <location>
        <begin position="144"/>
        <end position="166"/>
    </location>
</feature>
<dbReference type="PANTHER" id="PTHR32243:SF50">
    <property type="entry name" value="MALTOSE_MALTODEXTRIN TRANSPORT SYSTEM PERMEASE PROTEIN MALG"/>
    <property type="match status" value="1"/>
</dbReference>
<dbReference type="PANTHER" id="PTHR32243">
    <property type="entry name" value="MALTOSE TRANSPORT SYSTEM PERMEASE-RELATED"/>
    <property type="match status" value="1"/>
</dbReference>
<dbReference type="CDD" id="cd06261">
    <property type="entry name" value="TM_PBP2"/>
    <property type="match status" value="1"/>
</dbReference>
<dbReference type="EMBL" id="PKTG01000083">
    <property type="protein sequence ID" value="PLX17771.1"/>
    <property type="molecule type" value="Genomic_DNA"/>
</dbReference>
<evidence type="ECO:0000256" key="9">
    <source>
        <dbReference type="RuleBase" id="RU363032"/>
    </source>
</evidence>
<feature type="transmembrane region" description="Helical" evidence="9">
    <location>
        <begin position="241"/>
        <end position="262"/>
    </location>
</feature>
<gene>
    <name evidence="11" type="ORF">C0601_07000</name>
</gene>
<feature type="transmembrane region" description="Helical" evidence="9">
    <location>
        <begin position="9"/>
        <end position="30"/>
    </location>
</feature>
<dbReference type="Proteomes" id="UP000234857">
    <property type="component" value="Unassembled WGS sequence"/>
</dbReference>
<keyword evidence="7 9" id="KW-1133">Transmembrane helix</keyword>
<feature type="transmembrane region" description="Helical" evidence="9">
    <location>
        <begin position="111"/>
        <end position="132"/>
    </location>
</feature>
<evidence type="ECO:0000256" key="5">
    <source>
        <dbReference type="ARBA" id="ARBA00022597"/>
    </source>
</evidence>
<evidence type="ECO:0000313" key="11">
    <source>
        <dbReference type="EMBL" id="PLX17771.1"/>
    </source>
</evidence>
<comment type="caution">
    <text evidence="11">The sequence shown here is derived from an EMBL/GenBank/DDBJ whole genome shotgun (WGS) entry which is preliminary data.</text>
</comment>
<dbReference type="Gene3D" id="1.10.3720.10">
    <property type="entry name" value="MetI-like"/>
    <property type="match status" value="1"/>
</dbReference>
<feature type="domain" description="ABC transmembrane type-1" evidence="10">
    <location>
        <begin position="74"/>
        <end position="262"/>
    </location>
</feature>
<evidence type="ECO:0000256" key="6">
    <source>
        <dbReference type="ARBA" id="ARBA00022692"/>
    </source>
</evidence>
<keyword evidence="4" id="KW-1003">Cell membrane</keyword>
<feature type="transmembrane region" description="Helical" evidence="9">
    <location>
        <begin position="80"/>
        <end position="99"/>
    </location>
</feature>
<organism evidence="11 12">
    <name type="scientific">Muiribacterium halophilum</name>
    <dbReference type="NCBI Taxonomy" id="2053465"/>
    <lineage>
        <taxon>Bacteria</taxon>
        <taxon>Candidatus Muiribacteriota</taxon>
        <taxon>Candidatus Muiribacteriia</taxon>
        <taxon>Candidatus Muiribacteriales</taxon>
        <taxon>Candidatus Muiribacteriaceae</taxon>
        <taxon>Candidatus Muiribacterium</taxon>
    </lineage>
</organism>
<dbReference type="GO" id="GO:0055085">
    <property type="term" value="P:transmembrane transport"/>
    <property type="evidence" value="ECO:0007669"/>
    <property type="project" value="InterPro"/>
</dbReference>
<evidence type="ECO:0000313" key="12">
    <source>
        <dbReference type="Proteomes" id="UP000234857"/>
    </source>
</evidence>
<dbReference type="InterPro" id="IPR035906">
    <property type="entry name" value="MetI-like_sf"/>
</dbReference>
<keyword evidence="8 9" id="KW-0472">Membrane</keyword>
<dbReference type="InterPro" id="IPR050901">
    <property type="entry name" value="BP-dep_ABC_trans_perm"/>
</dbReference>
<evidence type="ECO:0000256" key="7">
    <source>
        <dbReference type="ARBA" id="ARBA00022989"/>
    </source>
</evidence>
<dbReference type="PROSITE" id="PS50928">
    <property type="entry name" value="ABC_TM1"/>
    <property type="match status" value="1"/>
</dbReference>
<evidence type="ECO:0000256" key="2">
    <source>
        <dbReference type="ARBA" id="ARBA00009047"/>
    </source>
</evidence>
<evidence type="ECO:0000259" key="10">
    <source>
        <dbReference type="PROSITE" id="PS50928"/>
    </source>
</evidence>
<evidence type="ECO:0000256" key="4">
    <source>
        <dbReference type="ARBA" id="ARBA00022475"/>
    </source>
</evidence>
<sequence>MNKDLIKKVFFNASLLIVSAIILYPIFLMIKISLSQPGDIFEKFTQKNLIWPKLGLTIEHWKNVYNSGLLFPSLIKSLKTATVVTFIAVLVAAPASYVISRIGNKKIKYLFIISLFISRVFPEVAIALPISVRFLSWNLIDTTLGLVLAHLIKVLPYVAWILVGTFEAIPKSLEEASFVDGAGRVKTLFNIIFPLSLPGISVAAMLVWLESWNEFTYALYLTVSENTLPLQTYYYINRGGIFNSAAYATIITVPVIILTFILQRYIKSGMLSGGVK</sequence>
<dbReference type="AlphaFoldDB" id="A0A2N5ZGK0"/>